<comment type="caution">
    <text evidence="1">The sequence shown here is derived from an EMBL/GenBank/DDBJ whole genome shotgun (WGS) entry which is preliminary data.</text>
</comment>
<proteinExistence type="predicted"/>
<protein>
    <submittedName>
        <fullName evidence="1">Uncharacterized protein</fullName>
    </submittedName>
</protein>
<organism evidence="1 2">
    <name type="scientific">Portunus trituberculatus</name>
    <name type="common">Swimming crab</name>
    <name type="synonym">Neptunus trituberculatus</name>
    <dbReference type="NCBI Taxonomy" id="210409"/>
    <lineage>
        <taxon>Eukaryota</taxon>
        <taxon>Metazoa</taxon>
        <taxon>Ecdysozoa</taxon>
        <taxon>Arthropoda</taxon>
        <taxon>Crustacea</taxon>
        <taxon>Multicrustacea</taxon>
        <taxon>Malacostraca</taxon>
        <taxon>Eumalacostraca</taxon>
        <taxon>Eucarida</taxon>
        <taxon>Decapoda</taxon>
        <taxon>Pleocyemata</taxon>
        <taxon>Brachyura</taxon>
        <taxon>Eubrachyura</taxon>
        <taxon>Portunoidea</taxon>
        <taxon>Portunidae</taxon>
        <taxon>Portuninae</taxon>
        <taxon>Portunus</taxon>
    </lineage>
</organism>
<accession>A0A5B7KBJ4</accession>
<name>A0A5B7KBJ4_PORTR</name>
<reference evidence="1 2" key="1">
    <citation type="submission" date="2019-05" db="EMBL/GenBank/DDBJ databases">
        <title>Another draft genome of Portunus trituberculatus and its Hox gene families provides insights of decapod evolution.</title>
        <authorList>
            <person name="Jeong J.-H."/>
            <person name="Song I."/>
            <person name="Kim S."/>
            <person name="Choi T."/>
            <person name="Kim D."/>
            <person name="Ryu S."/>
            <person name="Kim W."/>
        </authorList>
    </citation>
    <scope>NUCLEOTIDE SEQUENCE [LARGE SCALE GENOMIC DNA]</scope>
    <source>
        <tissue evidence="1">Muscle</tissue>
    </source>
</reference>
<dbReference type="Proteomes" id="UP000324222">
    <property type="component" value="Unassembled WGS sequence"/>
</dbReference>
<sequence>MLHRQSKTTDWNLLQGLRQDTGTHERLKLSFGDLEAFRSKAVDFSVRRSAGGLYVVGDVCFFS</sequence>
<evidence type="ECO:0000313" key="1">
    <source>
        <dbReference type="EMBL" id="MPD04560.1"/>
    </source>
</evidence>
<dbReference type="EMBL" id="VSRR010141630">
    <property type="protein sequence ID" value="MPD04560.1"/>
    <property type="molecule type" value="Genomic_DNA"/>
</dbReference>
<keyword evidence="2" id="KW-1185">Reference proteome</keyword>
<dbReference type="AlphaFoldDB" id="A0A5B7KBJ4"/>
<gene>
    <name evidence="1" type="ORF">E2C01_100255</name>
</gene>
<evidence type="ECO:0000313" key="2">
    <source>
        <dbReference type="Proteomes" id="UP000324222"/>
    </source>
</evidence>